<feature type="region of interest" description="Disordered" evidence="1">
    <location>
        <begin position="152"/>
        <end position="181"/>
    </location>
</feature>
<gene>
    <name evidence="2" type="ORF">HNO88_000801</name>
</gene>
<keyword evidence="3" id="KW-1185">Reference proteome</keyword>
<evidence type="ECO:0000313" key="2">
    <source>
        <dbReference type="EMBL" id="MBB4857494.1"/>
    </source>
</evidence>
<feature type="compositionally biased region" description="Low complexity" evidence="1">
    <location>
        <begin position="152"/>
        <end position="165"/>
    </location>
</feature>
<evidence type="ECO:0000256" key="1">
    <source>
        <dbReference type="SAM" id="MobiDB-lite"/>
    </source>
</evidence>
<accession>A0A7W7NVN6</accession>
<organism evidence="2 3">
    <name type="scientific">Novosphingobium chloroacetimidivorans</name>
    <dbReference type="NCBI Taxonomy" id="1428314"/>
    <lineage>
        <taxon>Bacteria</taxon>
        <taxon>Pseudomonadati</taxon>
        <taxon>Pseudomonadota</taxon>
        <taxon>Alphaproteobacteria</taxon>
        <taxon>Sphingomonadales</taxon>
        <taxon>Sphingomonadaceae</taxon>
        <taxon>Novosphingobium</taxon>
    </lineage>
</organism>
<comment type="caution">
    <text evidence="2">The sequence shown here is derived from an EMBL/GenBank/DDBJ whole genome shotgun (WGS) entry which is preliminary data.</text>
</comment>
<protein>
    <submittedName>
        <fullName evidence="2">Uncharacterized protein</fullName>
    </submittedName>
</protein>
<feature type="compositionally biased region" description="Low complexity" evidence="1">
    <location>
        <begin position="104"/>
        <end position="116"/>
    </location>
</feature>
<evidence type="ECO:0000313" key="3">
    <source>
        <dbReference type="Proteomes" id="UP000555448"/>
    </source>
</evidence>
<reference evidence="2 3" key="1">
    <citation type="submission" date="2020-08" db="EMBL/GenBank/DDBJ databases">
        <title>Functional genomics of gut bacteria from endangered species of beetles.</title>
        <authorList>
            <person name="Carlos-Shanley C."/>
        </authorList>
    </citation>
    <scope>NUCLEOTIDE SEQUENCE [LARGE SCALE GENOMIC DNA]</scope>
    <source>
        <strain evidence="2 3">S00245</strain>
    </source>
</reference>
<proteinExistence type="predicted"/>
<dbReference type="AlphaFoldDB" id="A0A7W7NVN6"/>
<dbReference type="RefSeq" id="WP_184242760.1">
    <property type="nucleotide sequence ID" value="NZ_JACHLR010000002.1"/>
</dbReference>
<name>A0A7W7NVN6_9SPHN</name>
<dbReference type="EMBL" id="JACHLR010000002">
    <property type="protein sequence ID" value="MBB4857494.1"/>
    <property type="molecule type" value="Genomic_DNA"/>
</dbReference>
<sequence length="181" mass="18367">MTQSEKAKALKYSGGILGGGLLAGALMALATPTTMTQKADSLRDLLGVREASADATPVLAFEAPPEDLTPVSWQTAQQEYAYAGSDATMAEPDYGADLLDSSTPLPGEAEALPPELLEQREQPTTVVLARVGDDAADSAQAARDAAADVRVAESAAGSSDPADAAIQASAPVVAPETVTPS</sequence>
<dbReference type="Proteomes" id="UP000555448">
    <property type="component" value="Unassembled WGS sequence"/>
</dbReference>
<feature type="region of interest" description="Disordered" evidence="1">
    <location>
        <begin position="91"/>
        <end position="121"/>
    </location>
</feature>